<dbReference type="PROSITE" id="PS50043">
    <property type="entry name" value="HTH_LUXR_2"/>
    <property type="match status" value="1"/>
</dbReference>
<dbReference type="Proteomes" id="UP000321532">
    <property type="component" value="Unassembled WGS sequence"/>
</dbReference>
<organism evidence="6 7">
    <name type="scientific">Adhaeribacter aerolatus</name>
    <dbReference type="NCBI Taxonomy" id="670289"/>
    <lineage>
        <taxon>Bacteria</taxon>
        <taxon>Pseudomonadati</taxon>
        <taxon>Bacteroidota</taxon>
        <taxon>Cytophagia</taxon>
        <taxon>Cytophagales</taxon>
        <taxon>Hymenobacteraceae</taxon>
        <taxon>Adhaeribacter</taxon>
    </lineage>
</organism>
<gene>
    <name evidence="6" type="primary">nreC</name>
    <name evidence="6" type="ORF">AAE02nite_22930</name>
</gene>
<dbReference type="InterPro" id="IPR039420">
    <property type="entry name" value="WalR-like"/>
</dbReference>
<sequence>MIKVIIVDDHRLIRTGLQSLLKDEPSISIVGEAENGVQLINLLETTPVDVVLMDIKMPEMDGFETAQHILQNFTSVKVLTLTMFENEDYINKMMEMGVQGYILKNISKEELVHAVQTIAKGQNYISAEITLNLLRKNKPSLTENTANYEPAELIELSKRELEVLKLITEGFTNAEIADKLFTSKRTIDSHRQRIIEKTQARNTAALVRYAINRGIIR</sequence>
<dbReference type="CDD" id="cd17535">
    <property type="entry name" value="REC_NarL-like"/>
    <property type="match status" value="1"/>
</dbReference>
<dbReference type="InterPro" id="IPR011006">
    <property type="entry name" value="CheY-like_superfamily"/>
</dbReference>
<dbReference type="GO" id="GO:0000160">
    <property type="term" value="P:phosphorelay signal transduction system"/>
    <property type="evidence" value="ECO:0007669"/>
    <property type="project" value="InterPro"/>
</dbReference>
<dbReference type="Gene3D" id="3.40.50.2300">
    <property type="match status" value="1"/>
</dbReference>
<dbReference type="InterPro" id="IPR058245">
    <property type="entry name" value="NreC/VraR/RcsB-like_REC"/>
</dbReference>
<evidence type="ECO:0000259" key="5">
    <source>
        <dbReference type="PROSITE" id="PS50110"/>
    </source>
</evidence>
<dbReference type="GO" id="GO:0006355">
    <property type="term" value="P:regulation of DNA-templated transcription"/>
    <property type="evidence" value="ECO:0007669"/>
    <property type="project" value="InterPro"/>
</dbReference>
<proteinExistence type="predicted"/>
<accession>A0A512AY43</accession>
<dbReference type="CDD" id="cd06170">
    <property type="entry name" value="LuxR_C_like"/>
    <property type="match status" value="1"/>
</dbReference>
<evidence type="ECO:0000256" key="3">
    <source>
        <dbReference type="PROSITE-ProRule" id="PRU00169"/>
    </source>
</evidence>
<keyword evidence="1 3" id="KW-0597">Phosphoprotein</keyword>
<dbReference type="InterPro" id="IPR001789">
    <property type="entry name" value="Sig_transdc_resp-reg_receiver"/>
</dbReference>
<dbReference type="SUPFAM" id="SSF46894">
    <property type="entry name" value="C-terminal effector domain of the bipartite response regulators"/>
    <property type="match status" value="1"/>
</dbReference>
<evidence type="ECO:0000259" key="4">
    <source>
        <dbReference type="PROSITE" id="PS50043"/>
    </source>
</evidence>
<evidence type="ECO:0000313" key="6">
    <source>
        <dbReference type="EMBL" id="GEO04629.1"/>
    </source>
</evidence>
<dbReference type="PRINTS" id="PR00038">
    <property type="entry name" value="HTHLUXR"/>
</dbReference>
<dbReference type="InterPro" id="IPR016032">
    <property type="entry name" value="Sig_transdc_resp-reg_C-effctor"/>
</dbReference>
<dbReference type="Pfam" id="PF00196">
    <property type="entry name" value="GerE"/>
    <property type="match status" value="1"/>
</dbReference>
<dbReference type="Pfam" id="PF00072">
    <property type="entry name" value="Response_reg"/>
    <property type="match status" value="1"/>
</dbReference>
<dbReference type="SUPFAM" id="SSF52172">
    <property type="entry name" value="CheY-like"/>
    <property type="match status" value="1"/>
</dbReference>
<dbReference type="EMBL" id="BJYS01000016">
    <property type="protein sequence ID" value="GEO04629.1"/>
    <property type="molecule type" value="Genomic_DNA"/>
</dbReference>
<dbReference type="SMART" id="SM00448">
    <property type="entry name" value="REC"/>
    <property type="match status" value="1"/>
</dbReference>
<evidence type="ECO:0000313" key="7">
    <source>
        <dbReference type="Proteomes" id="UP000321532"/>
    </source>
</evidence>
<dbReference type="RefSeq" id="WP_146897894.1">
    <property type="nucleotide sequence ID" value="NZ_BJYS01000016.1"/>
</dbReference>
<dbReference type="AlphaFoldDB" id="A0A512AY43"/>
<reference evidence="6 7" key="1">
    <citation type="submission" date="2019-07" db="EMBL/GenBank/DDBJ databases">
        <title>Whole genome shotgun sequence of Adhaeribacter aerolatus NBRC 106133.</title>
        <authorList>
            <person name="Hosoyama A."/>
            <person name="Uohara A."/>
            <person name="Ohji S."/>
            <person name="Ichikawa N."/>
        </authorList>
    </citation>
    <scope>NUCLEOTIDE SEQUENCE [LARGE SCALE GENOMIC DNA]</scope>
    <source>
        <strain evidence="6 7">NBRC 106133</strain>
    </source>
</reference>
<dbReference type="PROSITE" id="PS50110">
    <property type="entry name" value="RESPONSE_REGULATORY"/>
    <property type="match status" value="1"/>
</dbReference>
<feature type="modified residue" description="4-aspartylphosphate" evidence="3">
    <location>
        <position position="54"/>
    </location>
</feature>
<feature type="domain" description="Response regulatory" evidence="5">
    <location>
        <begin position="3"/>
        <end position="119"/>
    </location>
</feature>
<protein>
    <submittedName>
        <fullName evidence="6">Oxygen regulatory protein NreC</fullName>
    </submittedName>
</protein>
<evidence type="ECO:0000256" key="2">
    <source>
        <dbReference type="ARBA" id="ARBA00023125"/>
    </source>
</evidence>
<feature type="domain" description="HTH luxR-type" evidence="4">
    <location>
        <begin position="149"/>
        <end position="214"/>
    </location>
</feature>
<dbReference type="PANTHER" id="PTHR43214">
    <property type="entry name" value="TWO-COMPONENT RESPONSE REGULATOR"/>
    <property type="match status" value="1"/>
</dbReference>
<keyword evidence="7" id="KW-1185">Reference proteome</keyword>
<name>A0A512AY43_9BACT</name>
<keyword evidence="2" id="KW-0238">DNA-binding</keyword>
<dbReference type="InterPro" id="IPR000792">
    <property type="entry name" value="Tscrpt_reg_LuxR_C"/>
</dbReference>
<comment type="caution">
    <text evidence="6">The sequence shown here is derived from an EMBL/GenBank/DDBJ whole genome shotgun (WGS) entry which is preliminary data.</text>
</comment>
<dbReference type="OrthoDB" id="9797341at2"/>
<dbReference type="GO" id="GO:0003677">
    <property type="term" value="F:DNA binding"/>
    <property type="evidence" value="ECO:0007669"/>
    <property type="project" value="UniProtKB-KW"/>
</dbReference>
<evidence type="ECO:0000256" key="1">
    <source>
        <dbReference type="ARBA" id="ARBA00022553"/>
    </source>
</evidence>
<dbReference type="PANTHER" id="PTHR43214:SF43">
    <property type="entry name" value="TWO-COMPONENT RESPONSE REGULATOR"/>
    <property type="match status" value="1"/>
</dbReference>
<dbReference type="SMART" id="SM00421">
    <property type="entry name" value="HTH_LUXR"/>
    <property type="match status" value="1"/>
</dbReference>